<evidence type="ECO:0000313" key="1">
    <source>
        <dbReference type="EMBL" id="KAF9743123.1"/>
    </source>
</evidence>
<reference evidence="1" key="1">
    <citation type="submission" date="2020-10" db="EMBL/GenBank/DDBJ databases">
        <title>High-Quality Genome Resource of Clonostachys rosea strain S41 by Oxford Nanopore Long-Read Sequencing.</title>
        <authorList>
            <person name="Wang H."/>
        </authorList>
    </citation>
    <scope>NUCLEOTIDE SEQUENCE</scope>
    <source>
        <strain evidence="1">S41</strain>
    </source>
</reference>
<accession>A0A8H7K9Q6</accession>
<organism evidence="1 2">
    <name type="scientific">Bionectria ochroleuca</name>
    <name type="common">Gliocladium roseum</name>
    <dbReference type="NCBI Taxonomy" id="29856"/>
    <lineage>
        <taxon>Eukaryota</taxon>
        <taxon>Fungi</taxon>
        <taxon>Dikarya</taxon>
        <taxon>Ascomycota</taxon>
        <taxon>Pezizomycotina</taxon>
        <taxon>Sordariomycetes</taxon>
        <taxon>Hypocreomycetidae</taxon>
        <taxon>Hypocreales</taxon>
        <taxon>Bionectriaceae</taxon>
        <taxon>Clonostachys</taxon>
    </lineage>
</organism>
<dbReference type="EMBL" id="JADCTT010000018">
    <property type="protein sequence ID" value="KAF9743123.1"/>
    <property type="molecule type" value="Genomic_DNA"/>
</dbReference>
<gene>
    <name evidence="1" type="ORF">IM811_006779</name>
</gene>
<dbReference type="AlphaFoldDB" id="A0A8H7K9Q6"/>
<protein>
    <submittedName>
        <fullName evidence="1">Uncharacterized protein</fullName>
    </submittedName>
</protein>
<comment type="caution">
    <text evidence="1">The sequence shown here is derived from an EMBL/GenBank/DDBJ whole genome shotgun (WGS) entry which is preliminary data.</text>
</comment>
<evidence type="ECO:0000313" key="2">
    <source>
        <dbReference type="Proteomes" id="UP000616885"/>
    </source>
</evidence>
<sequence>MMRPRPRTGSIEVVSLFHVPTVTHLAAQMGSTELFHWPAEEPDLRCLTSLDLEGCCVTFMSKILPLARSLKSLSWRWEYAPETDDPWMTTNLDLDEIISALSYVRDTLGKFQFRITVYSGNRLEGEPRMRVSGSFGGLVDFTRLTDIEVPLACLADFGVQPQPLDRHIPRSVETLGLSTSMLYNEAVRWIWNDRGLKNQDVVPLLQQLAKSYPTKLPQLRLVKIIDDIDCLDKIEFGEMLANNPLGIDIVKDPKAVKWSAHPQRVAKLRPSNRSKSMVFV</sequence>
<dbReference type="Proteomes" id="UP000616885">
    <property type="component" value="Unassembled WGS sequence"/>
</dbReference>
<name>A0A8H7K9Q6_BIOOC</name>
<proteinExistence type="predicted"/>